<dbReference type="Proteomes" id="UP000778523">
    <property type="component" value="Unassembled WGS sequence"/>
</dbReference>
<sequence>MSGFVEVIGYFAFFWLFVFNTRFRCAQIQEWATGGFIERTGLVLEGTFSFLVGVVAPLILLASFVTWP</sequence>
<dbReference type="RefSeq" id="WP_170022036.1">
    <property type="nucleotide sequence ID" value="NZ_JABCSC020000003.1"/>
</dbReference>
<reference evidence="2 3" key="1">
    <citation type="submission" date="2020-06" db="EMBL/GenBank/DDBJ databases">
        <title>Draft genome of Uliginosibacterium sp. IMCC34675.</title>
        <authorList>
            <person name="Song J."/>
        </authorList>
    </citation>
    <scope>NUCLEOTIDE SEQUENCE [LARGE SCALE GENOMIC DNA]</scope>
    <source>
        <strain evidence="2 3">IMCC34675</strain>
    </source>
</reference>
<name>A0ABX2ILQ6_9RHOO</name>
<keyword evidence="1" id="KW-1133">Transmembrane helix</keyword>
<keyword evidence="1" id="KW-0472">Membrane</keyword>
<gene>
    <name evidence="2" type="ORF">HJ583_011310</name>
</gene>
<evidence type="ECO:0000313" key="2">
    <source>
        <dbReference type="EMBL" id="NSL55614.1"/>
    </source>
</evidence>
<evidence type="ECO:0000313" key="3">
    <source>
        <dbReference type="Proteomes" id="UP000778523"/>
    </source>
</evidence>
<keyword evidence="1" id="KW-0812">Transmembrane</keyword>
<feature type="transmembrane region" description="Helical" evidence="1">
    <location>
        <begin position="49"/>
        <end position="67"/>
    </location>
</feature>
<accession>A0ABX2ILQ6</accession>
<protein>
    <submittedName>
        <fullName evidence="2">Uncharacterized protein</fullName>
    </submittedName>
</protein>
<proteinExistence type="predicted"/>
<organism evidence="2 3">
    <name type="scientific">Uliginosibacterium aquaticum</name>
    <dbReference type="NCBI Taxonomy" id="2731212"/>
    <lineage>
        <taxon>Bacteria</taxon>
        <taxon>Pseudomonadati</taxon>
        <taxon>Pseudomonadota</taxon>
        <taxon>Betaproteobacteria</taxon>
        <taxon>Rhodocyclales</taxon>
        <taxon>Zoogloeaceae</taxon>
        <taxon>Uliginosibacterium</taxon>
    </lineage>
</organism>
<keyword evidence="3" id="KW-1185">Reference proteome</keyword>
<evidence type="ECO:0000256" key="1">
    <source>
        <dbReference type="SAM" id="Phobius"/>
    </source>
</evidence>
<dbReference type="EMBL" id="JABCSC020000003">
    <property type="protein sequence ID" value="NSL55614.1"/>
    <property type="molecule type" value="Genomic_DNA"/>
</dbReference>
<comment type="caution">
    <text evidence="2">The sequence shown here is derived from an EMBL/GenBank/DDBJ whole genome shotgun (WGS) entry which is preliminary data.</text>
</comment>